<reference evidence="4" key="1">
    <citation type="journal article" date="2013" name="Nature">
        <title>Draft genome of the wheat A-genome progenitor Triticum urartu.</title>
        <authorList>
            <person name="Ling H.Q."/>
            <person name="Zhao S."/>
            <person name="Liu D."/>
            <person name="Wang J."/>
            <person name="Sun H."/>
            <person name="Zhang C."/>
            <person name="Fan H."/>
            <person name="Li D."/>
            <person name="Dong L."/>
            <person name="Tao Y."/>
            <person name="Gao C."/>
            <person name="Wu H."/>
            <person name="Li Y."/>
            <person name="Cui Y."/>
            <person name="Guo X."/>
            <person name="Zheng S."/>
            <person name="Wang B."/>
            <person name="Yu K."/>
            <person name="Liang Q."/>
            <person name="Yang W."/>
            <person name="Lou X."/>
            <person name="Chen J."/>
            <person name="Feng M."/>
            <person name="Jian J."/>
            <person name="Zhang X."/>
            <person name="Luo G."/>
            <person name="Jiang Y."/>
            <person name="Liu J."/>
            <person name="Wang Z."/>
            <person name="Sha Y."/>
            <person name="Zhang B."/>
            <person name="Wu H."/>
            <person name="Tang D."/>
            <person name="Shen Q."/>
            <person name="Xue P."/>
            <person name="Zou S."/>
            <person name="Wang X."/>
            <person name="Liu X."/>
            <person name="Wang F."/>
            <person name="Yang Y."/>
            <person name="An X."/>
            <person name="Dong Z."/>
            <person name="Zhang K."/>
            <person name="Zhang X."/>
            <person name="Luo M.C."/>
            <person name="Dvorak J."/>
            <person name="Tong Y."/>
            <person name="Wang J."/>
            <person name="Yang H."/>
            <person name="Li Z."/>
            <person name="Wang D."/>
            <person name="Zhang A."/>
            <person name="Wang J."/>
        </authorList>
    </citation>
    <scope>NUCLEOTIDE SEQUENCE</scope>
    <source>
        <strain evidence="4">cv. G1812</strain>
    </source>
</reference>
<proteinExistence type="predicted"/>
<dbReference type="Proteomes" id="UP000015106">
    <property type="component" value="Chromosome 2"/>
</dbReference>
<feature type="domain" description="Reverse transcriptase Ty1/copia-type" evidence="2">
    <location>
        <begin position="52"/>
        <end position="131"/>
    </location>
</feature>
<evidence type="ECO:0000259" key="2">
    <source>
        <dbReference type="Pfam" id="PF07727"/>
    </source>
</evidence>
<feature type="compositionally biased region" description="Polar residues" evidence="1">
    <location>
        <begin position="1"/>
        <end position="21"/>
    </location>
</feature>
<dbReference type="AlphaFoldDB" id="A0A8R7PCN8"/>
<evidence type="ECO:0000313" key="4">
    <source>
        <dbReference type="Proteomes" id="UP000015106"/>
    </source>
</evidence>
<reference evidence="3" key="2">
    <citation type="submission" date="2018-03" db="EMBL/GenBank/DDBJ databases">
        <title>The Triticum urartu genome reveals the dynamic nature of wheat genome evolution.</title>
        <authorList>
            <person name="Ling H."/>
            <person name="Ma B."/>
            <person name="Shi X."/>
            <person name="Liu H."/>
            <person name="Dong L."/>
            <person name="Sun H."/>
            <person name="Cao Y."/>
            <person name="Gao Q."/>
            <person name="Zheng S."/>
            <person name="Li Y."/>
            <person name="Yu Y."/>
            <person name="Du H."/>
            <person name="Qi M."/>
            <person name="Li Y."/>
            <person name="Yu H."/>
            <person name="Cui Y."/>
            <person name="Wang N."/>
            <person name="Chen C."/>
            <person name="Wu H."/>
            <person name="Zhao Y."/>
            <person name="Zhang J."/>
            <person name="Li Y."/>
            <person name="Zhou W."/>
            <person name="Zhang B."/>
            <person name="Hu W."/>
            <person name="Eijk M."/>
            <person name="Tang J."/>
            <person name="Witsenboer H."/>
            <person name="Zhao S."/>
            <person name="Li Z."/>
            <person name="Zhang A."/>
            <person name="Wang D."/>
            <person name="Liang C."/>
        </authorList>
    </citation>
    <scope>NUCLEOTIDE SEQUENCE [LARGE SCALE GENOMIC DNA]</scope>
    <source>
        <strain evidence="3">cv. G1812</strain>
    </source>
</reference>
<accession>A0A8R7PCN8</accession>
<dbReference type="EnsemblPlants" id="TuG1812G0200001979.01.T01">
    <property type="protein sequence ID" value="TuG1812G0200001979.01.T01.cds352580"/>
    <property type="gene ID" value="TuG1812G0200001979.01"/>
</dbReference>
<reference evidence="3" key="3">
    <citation type="submission" date="2022-06" db="UniProtKB">
        <authorList>
            <consortium name="EnsemblPlants"/>
        </authorList>
    </citation>
    <scope>IDENTIFICATION</scope>
</reference>
<dbReference type="InterPro" id="IPR013103">
    <property type="entry name" value="RVT_2"/>
</dbReference>
<protein>
    <recommendedName>
        <fullName evidence="2">Reverse transcriptase Ty1/copia-type domain-containing protein</fullName>
    </recommendedName>
</protein>
<dbReference type="Pfam" id="PF07727">
    <property type="entry name" value="RVT_2"/>
    <property type="match status" value="1"/>
</dbReference>
<feature type="region of interest" description="Disordered" evidence="1">
    <location>
        <begin position="1"/>
        <end position="28"/>
    </location>
</feature>
<sequence>MQTRGKSSFSQPKALHTTTPHISPIPSSYRVAPRDPNWYAVMLEEYNAPMKNDTWCLLSRPAGANIVIGKWIFRHKFHPDGTLARYKVRWVFRGFTQQADVDYAETFSPVVKPDTIRTVLSIAVGKSWPIH</sequence>
<evidence type="ECO:0000313" key="3">
    <source>
        <dbReference type="EnsemblPlants" id="TuG1812G0200001979.01.T01.cds352580"/>
    </source>
</evidence>
<dbReference type="Gramene" id="TuG1812G0200001979.01.T01">
    <property type="protein sequence ID" value="TuG1812G0200001979.01.T01.cds352580"/>
    <property type="gene ID" value="TuG1812G0200001979.01"/>
</dbReference>
<organism evidence="3 4">
    <name type="scientific">Triticum urartu</name>
    <name type="common">Red wild einkorn</name>
    <name type="synonym">Crithodium urartu</name>
    <dbReference type="NCBI Taxonomy" id="4572"/>
    <lineage>
        <taxon>Eukaryota</taxon>
        <taxon>Viridiplantae</taxon>
        <taxon>Streptophyta</taxon>
        <taxon>Embryophyta</taxon>
        <taxon>Tracheophyta</taxon>
        <taxon>Spermatophyta</taxon>
        <taxon>Magnoliopsida</taxon>
        <taxon>Liliopsida</taxon>
        <taxon>Poales</taxon>
        <taxon>Poaceae</taxon>
        <taxon>BOP clade</taxon>
        <taxon>Pooideae</taxon>
        <taxon>Triticodae</taxon>
        <taxon>Triticeae</taxon>
        <taxon>Triticinae</taxon>
        <taxon>Triticum</taxon>
    </lineage>
</organism>
<evidence type="ECO:0000256" key="1">
    <source>
        <dbReference type="SAM" id="MobiDB-lite"/>
    </source>
</evidence>
<name>A0A8R7PCN8_TRIUA</name>
<keyword evidence="4" id="KW-1185">Reference proteome</keyword>